<organism evidence="1 2">
    <name type="scientific">Hymenobacter busanensis</name>
    <dbReference type="NCBI Taxonomy" id="2607656"/>
    <lineage>
        <taxon>Bacteria</taxon>
        <taxon>Pseudomonadati</taxon>
        <taxon>Bacteroidota</taxon>
        <taxon>Cytophagia</taxon>
        <taxon>Cytophagales</taxon>
        <taxon>Hymenobacteraceae</taxon>
        <taxon>Hymenobacter</taxon>
    </lineage>
</organism>
<dbReference type="InterPro" id="IPR050879">
    <property type="entry name" value="Acyltransferase_3"/>
</dbReference>
<protein>
    <submittedName>
        <fullName evidence="1">Acyltransferase</fullName>
    </submittedName>
</protein>
<dbReference type="Pfam" id="PF01757">
    <property type="entry name" value="Acyl_transf_3"/>
    <property type="match status" value="1"/>
</dbReference>
<keyword evidence="1" id="KW-0808">Transferase</keyword>
<dbReference type="RefSeq" id="WP_151079227.1">
    <property type="nucleotide sequence ID" value="NZ_CP047647.1"/>
</dbReference>
<dbReference type="GO" id="GO:0000271">
    <property type="term" value="P:polysaccharide biosynthetic process"/>
    <property type="evidence" value="ECO:0007669"/>
    <property type="project" value="TreeGrafter"/>
</dbReference>
<evidence type="ECO:0000313" key="1">
    <source>
        <dbReference type="EMBL" id="KAA9332286.1"/>
    </source>
</evidence>
<keyword evidence="1" id="KW-0012">Acyltransferase</keyword>
<dbReference type="InterPro" id="IPR002656">
    <property type="entry name" value="Acyl_transf_3_dom"/>
</dbReference>
<name>A0A7L4ZWG3_9BACT</name>
<keyword evidence="2" id="KW-1185">Reference proteome</keyword>
<accession>A0A7L4ZWG3</accession>
<reference evidence="1 2" key="1">
    <citation type="submission" date="2019-09" db="EMBL/GenBank/DDBJ databases">
        <title>Genome sequence of Hymenobacter sp. M3.</title>
        <authorList>
            <person name="Srinivasan S."/>
        </authorList>
    </citation>
    <scope>NUCLEOTIDE SEQUENCE [LARGE SCALE GENOMIC DNA]</scope>
    <source>
        <strain evidence="1 2">M3</strain>
    </source>
</reference>
<dbReference type="EMBL" id="VTWU01000004">
    <property type="protein sequence ID" value="KAA9332286.1"/>
    <property type="molecule type" value="Genomic_DNA"/>
</dbReference>
<sequence length="401" mass="45419">MPQVQPAELQSSTTASTPRAVKHLTYQELDILHSLRGFCAFYVVIFHAKFILWAGGRQYLAVHPRATWNPLDYLLFGLDMLSSGGYEMVIFFFVLSGFFIRYAQLRKHRAPVAFYINRIVRIYPPYLFSAALAAGLLAAGVYLAPLILDAQNGRELNQHLLAAWQELQGFDAYSVLRVLSFRSLADKFIGYNDVYWSLLPEALFYLAVPLAFWRIRAYYAVSAVAYAVGLVAAKWYTPADPITSYLLMFNAYFAVGCWLYDQVVGTEWLALFRRVSGWLLLATVTVLMGLLLALAVLKFKAASGLVATVLAVVSVSALLAGRVPRQNVLVRVMHTIGLFSFTLYLCHFPLLHFGYSLLVRLTGETVFYARYYWLAVPLVTFISYGLYWVTERVSVNYFRKV</sequence>
<dbReference type="AlphaFoldDB" id="A0A7L4ZWG3"/>
<comment type="caution">
    <text evidence="1">The sequence shown here is derived from an EMBL/GenBank/DDBJ whole genome shotgun (WGS) entry which is preliminary data.</text>
</comment>
<proteinExistence type="predicted"/>
<dbReference type="Proteomes" id="UP000326380">
    <property type="component" value="Unassembled WGS sequence"/>
</dbReference>
<dbReference type="GO" id="GO:0016020">
    <property type="term" value="C:membrane"/>
    <property type="evidence" value="ECO:0007669"/>
    <property type="project" value="TreeGrafter"/>
</dbReference>
<dbReference type="GO" id="GO:0016747">
    <property type="term" value="F:acyltransferase activity, transferring groups other than amino-acyl groups"/>
    <property type="evidence" value="ECO:0007669"/>
    <property type="project" value="InterPro"/>
</dbReference>
<dbReference type="PANTHER" id="PTHR23028:SF53">
    <property type="entry name" value="ACYL_TRANSF_3 DOMAIN-CONTAINING PROTEIN"/>
    <property type="match status" value="1"/>
</dbReference>
<gene>
    <name evidence="1" type="ORF">F0P96_12460</name>
</gene>
<dbReference type="PANTHER" id="PTHR23028">
    <property type="entry name" value="ACETYLTRANSFERASE"/>
    <property type="match status" value="1"/>
</dbReference>
<evidence type="ECO:0000313" key="2">
    <source>
        <dbReference type="Proteomes" id="UP000326380"/>
    </source>
</evidence>